<dbReference type="SUPFAM" id="SSF53774">
    <property type="entry name" value="Glutaminase/Asparaginase"/>
    <property type="match status" value="1"/>
</dbReference>
<dbReference type="InterPro" id="IPR027474">
    <property type="entry name" value="L-asparaginase_N"/>
</dbReference>
<dbReference type="STRING" id="1232683.ADIMK_3158"/>
<dbReference type="PROSITE" id="PS51732">
    <property type="entry name" value="ASN_GLN_ASE_3"/>
    <property type="match status" value="1"/>
</dbReference>
<dbReference type="Gene3D" id="3.40.50.40">
    <property type="match status" value="1"/>
</dbReference>
<evidence type="ECO:0000256" key="3">
    <source>
        <dbReference type="ARBA" id="ARBA00022801"/>
    </source>
</evidence>
<dbReference type="PROSITE" id="PS00144">
    <property type="entry name" value="ASN_GLN_ASE_1"/>
    <property type="match status" value="1"/>
</dbReference>
<dbReference type="FunFam" id="3.40.50.40:FF:000001">
    <property type="entry name" value="L-asparaginase 1"/>
    <property type="match status" value="1"/>
</dbReference>
<dbReference type="Gene3D" id="3.40.50.1170">
    <property type="entry name" value="L-asparaginase, N-terminal domain"/>
    <property type="match status" value="1"/>
</dbReference>
<evidence type="ECO:0000313" key="10">
    <source>
        <dbReference type="Proteomes" id="UP000028252"/>
    </source>
</evidence>
<dbReference type="SMART" id="SM00870">
    <property type="entry name" value="Asparaginase"/>
    <property type="match status" value="1"/>
</dbReference>
<feature type="active site" description="O-isoaspartyl threonine intermediate" evidence="4">
    <location>
        <position position="12"/>
    </location>
</feature>
<comment type="similarity">
    <text evidence="1">Belongs to the asparaginase 1 family.</text>
</comment>
<dbReference type="AlphaFoldDB" id="A0A081FVY1"/>
<dbReference type="InterPro" id="IPR037152">
    <property type="entry name" value="L-asparaginase_N_sf"/>
</dbReference>
<dbReference type="InterPro" id="IPR027473">
    <property type="entry name" value="L-asparaginase_C"/>
</dbReference>
<feature type="domain" description="L-asparaginase N-terminal" evidence="7">
    <location>
        <begin position="3"/>
        <end position="189"/>
    </location>
</feature>
<evidence type="ECO:0000313" key="9">
    <source>
        <dbReference type="EMBL" id="KEA62686.1"/>
    </source>
</evidence>
<dbReference type="InterPro" id="IPR006033">
    <property type="entry name" value="AsnA_fam"/>
</dbReference>
<dbReference type="EC" id="3.5.1.1" evidence="2"/>
<dbReference type="NCBIfam" id="TIGR00519">
    <property type="entry name" value="asnASE_I"/>
    <property type="match status" value="1"/>
</dbReference>
<comment type="caution">
    <text evidence="9">The sequence shown here is derived from an EMBL/GenBank/DDBJ whole genome shotgun (WGS) entry which is preliminary data.</text>
</comment>
<dbReference type="PANTHER" id="PTHR11707">
    <property type="entry name" value="L-ASPARAGINASE"/>
    <property type="match status" value="1"/>
</dbReference>
<evidence type="ECO:0000256" key="4">
    <source>
        <dbReference type="PIRSR" id="PIRSR001220-1"/>
    </source>
</evidence>
<reference evidence="9 10" key="1">
    <citation type="submission" date="2014-04" db="EMBL/GenBank/DDBJ databases">
        <title>Marinobacterium kochiensis sp. nov., isolated from sediment sample collected from Kochi backwaters in Kerala, India.</title>
        <authorList>
            <person name="Singh A."/>
            <person name="Pinnaka A.K."/>
        </authorList>
    </citation>
    <scope>NUCLEOTIDE SEQUENCE [LARGE SCALE GENOMIC DNA]</scope>
    <source>
        <strain evidence="9 10">AK27</strain>
    </source>
</reference>
<dbReference type="Pfam" id="PF17763">
    <property type="entry name" value="Asparaginase_C"/>
    <property type="match status" value="1"/>
</dbReference>
<dbReference type="InterPro" id="IPR036152">
    <property type="entry name" value="Asp/glu_Ase-like_sf"/>
</dbReference>
<dbReference type="SFLD" id="SFLDS00057">
    <property type="entry name" value="Glutaminase/Asparaginase"/>
    <property type="match status" value="1"/>
</dbReference>
<evidence type="ECO:0000256" key="1">
    <source>
        <dbReference type="ARBA" id="ARBA00010518"/>
    </source>
</evidence>
<dbReference type="Proteomes" id="UP000028252">
    <property type="component" value="Unassembled WGS sequence"/>
</dbReference>
<sequence>MMKVLVIYTGGTIGMVPSDQGYVPVSGFHDRVLEQLGSAADQLPEYDLVELDRLIDSANVVPQDWCEIARTLERHWAQYDGFVVLHGTDTMAYTASALSFMLRGIDKPVILTGSQIPLAELRNDALDNLITSLMLAASGEIHEVCVYFNGRLLRGNRARKVRSTGFDAFDSPNCPWLGQVGIHIDLRHDLLLPAGTPDFCIPQLDPSAVVALSVFPGMPARLIESALDDPRVRGLVLQTYGVGNPPDADLALIGALEQACARGVAVLNVTQCHQGAVSQGAYATGATLNRIGVIPGSDLTPEAAFTKLHLLLAQDLFGEQLSDALSHPLCGECA</sequence>
<dbReference type="CDD" id="cd08963">
    <property type="entry name" value="L-asparaginase_I"/>
    <property type="match status" value="1"/>
</dbReference>
<dbReference type="eggNOG" id="COG0252">
    <property type="taxonomic scope" value="Bacteria"/>
</dbReference>
<dbReference type="InterPro" id="IPR041725">
    <property type="entry name" value="L-asparaginase_I"/>
</dbReference>
<gene>
    <name evidence="9" type="ORF">ADIMK_3158</name>
</gene>
<keyword evidence="3 9" id="KW-0378">Hydrolase</keyword>
<dbReference type="EMBL" id="JMQN01000047">
    <property type="protein sequence ID" value="KEA62686.1"/>
    <property type="molecule type" value="Genomic_DNA"/>
</dbReference>
<dbReference type="FunFam" id="3.40.50.1170:FF:000001">
    <property type="entry name" value="L-asparaginase 2"/>
    <property type="match status" value="1"/>
</dbReference>
<feature type="active site" evidence="6">
    <location>
        <position position="88"/>
    </location>
</feature>
<dbReference type="InterPro" id="IPR006034">
    <property type="entry name" value="Asparaginase/glutaminase-like"/>
</dbReference>
<keyword evidence="10" id="KW-1185">Reference proteome</keyword>
<dbReference type="InterPro" id="IPR027475">
    <property type="entry name" value="Asparaginase/glutaminase_AS2"/>
</dbReference>
<protein>
    <recommendedName>
        <fullName evidence="2">asparaginase</fullName>
        <ecNumber evidence="2">3.5.1.1</ecNumber>
    </recommendedName>
</protein>
<evidence type="ECO:0000259" key="7">
    <source>
        <dbReference type="Pfam" id="PF00710"/>
    </source>
</evidence>
<dbReference type="GO" id="GO:0009066">
    <property type="term" value="P:aspartate family amino acid metabolic process"/>
    <property type="evidence" value="ECO:0007669"/>
    <property type="project" value="UniProtKB-ARBA"/>
</dbReference>
<dbReference type="NCBIfam" id="NF006998">
    <property type="entry name" value="PRK09461.1"/>
    <property type="match status" value="1"/>
</dbReference>
<proteinExistence type="inferred from homology"/>
<dbReference type="InterPro" id="IPR020827">
    <property type="entry name" value="Asparaginase/glutaminase_AS1"/>
</dbReference>
<evidence type="ECO:0000259" key="8">
    <source>
        <dbReference type="Pfam" id="PF17763"/>
    </source>
</evidence>
<organism evidence="9 10">
    <name type="scientific">Marinobacterium lacunae</name>
    <dbReference type="NCBI Taxonomy" id="1232683"/>
    <lineage>
        <taxon>Bacteria</taxon>
        <taxon>Pseudomonadati</taxon>
        <taxon>Pseudomonadota</taxon>
        <taxon>Gammaproteobacteria</taxon>
        <taxon>Oceanospirillales</taxon>
        <taxon>Oceanospirillaceae</taxon>
        <taxon>Marinobacterium</taxon>
    </lineage>
</organism>
<dbReference type="InterPro" id="IPR040919">
    <property type="entry name" value="Asparaginase_C"/>
</dbReference>
<name>A0A081FVY1_9GAMM</name>
<accession>A0A081FVY1</accession>
<dbReference type="PIRSF" id="PIRSF500176">
    <property type="entry name" value="L_ASNase"/>
    <property type="match status" value="1"/>
</dbReference>
<evidence type="ECO:0000256" key="2">
    <source>
        <dbReference type="ARBA" id="ARBA00012920"/>
    </source>
</evidence>
<dbReference type="PRINTS" id="PR00139">
    <property type="entry name" value="ASNGLNASE"/>
</dbReference>
<dbReference type="GO" id="GO:0004067">
    <property type="term" value="F:asparaginase activity"/>
    <property type="evidence" value="ECO:0007669"/>
    <property type="project" value="UniProtKB-UniRule"/>
</dbReference>
<dbReference type="PIRSF" id="PIRSF001220">
    <property type="entry name" value="L-ASNase_gatD"/>
    <property type="match status" value="1"/>
</dbReference>
<evidence type="ECO:0000256" key="6">
    <source>
        <dbReference type="PROSITE-ProRule" id="PRU10100"/>
    </source>
</evidence>
<dbReference type="PATRIC" id="fig|1232683.4.peg.3108"/>
<feature type="domain" description="Asparaginase/glutaminase C-terminal" evidence="8">
    <location>
        <begin position="209"/>
        <end position="320"/>
    </location>
</feature>
<feature type="active site" evidence="5">
    <location>
        <position position="12"/>
    </location>
</feature>
<dbReference type="PANTHER" id="PTHR11707:SF28">
    <property type="entry name" value="60 KDA LYSOPHOSPHOLIPASE"/>
    <property type="match status" value="1"/>
</dbReference>
<evidence type="ECO:0000256" key="5">
    <source>
        <dbReference type="PROSITE-ProRule" id="PRU10099"/>
    </source>
</evidence>
<dbReference type="PROSITE" id="PS00917">
    <property type="entry name" value="ASN_GLN_ASE_2"/>
    <property type="match status" value="1"/>
</dbReference>
<dbReference type="Pfam" id="PF00710">
    <property type="entry name" value="Asparaginase"/>
    <property type="match status" value="1"/>
</dbReference>